<protein>
    <recommendedName>
        <fullName evidence="2">Phosphoribosyltransferase domain-containing protein</fullName>
    </recommendedName>
</protein>
<dbReference type="CDD" id="cd06223">
    <property type="entry name" value="PRTases_typeI"/>
    <property type="match status" value="1"/>
</dbReference>
<feature type="region of interest" description="Disordered" evidence="1">
    <location>
        <begin position="1"/>
        <end position="67"/>
    </location>
</feature>
<dbReference type="Gene3D" id="3.30.1310.20">
    <property type="entry name" value="PRTase-like"/>
    <property type="match status" value="1"/>
</dbReference>
<proteinExistence type="predicted"/>
<reference evidence="3" key="1">
    <citation type="submission" date="2020-02" db="EMBL/GenBank/DDBJ databases">
        <authorList>
            <person name="Meier V. D."/>
        </authorList>
    </citation>
    <scope>NUCLEOTIDE SEQUENCE</scope>
    <source>
        <strain evidence="3">AVDCRST_MAG52</strain>
    </source>
</reference>
<dbReference type="SUPFAM" id="SSF53271">
    <property type="entry name" value="PRTase-like"/>
    <property type="match status" value="1"/>
</dbReference>
<dbReference type="Gene3D" id="3.40.50.2020">
    <property type="match status" value="1"/>
</dbReference>
<feature type="compositionally biased region" description="Low complexity" evidence="1">
    <location>
        <begin position="1"/>
        <end position="28"/>
    </location>
</feature>
<gene>
    <name evidence="3" type="ORF">AVDCRST_MAG52-2339</name>
</gene>
<dbReference type="Pfam" id="PF00156">
    <property type="entry name" value="Pribosyltran"/>
    <property type="match status" value="1"/>
</dbReference>
<accession>A0A6J4IN34</accession>
<dbReference type="EMBL" id="CADCTN010000170">
    <property type="protein sequence ID" value="CAA9256308.1"/>
    <property type="molecule type" value="Genomic_DNA"/>
</dbReference>
<evidence type="ECO:0000259" key="2">
    <source>
        <dbReference type="Pfam" id="PF00156"/>
    </source>
</evidence>
<dbReference type="InterPro" id="IPR000836">
    <property type="entry name" value="PRTase_dom"/>
</dbReference>
<name>A0A6J4IN34_9ACTN</name>
<feature type="domain" description="Phosphoribosyltransferase" evidence="2">
    <location>
        <begin position="87"/>
        <end position="230"/>
    </location>
</feature>
<sequence length="281" mass="28538">MHDDPAAGAPAAGSRPVADGPDPAARARAVPDAEPRGPDSAAPGTHAGTALAASVPPVGSSRSADRRFADRRAAGRALGKRLAGDTPGDPIVLGLPRGGVVVAAEVATVLAAPLDVLVVRKLGLPGRPELAMGAIAAVGNAVRTVRVDSVLTAAAIDVPVLEEVRQREIGELRRREAAYRGDRPAAALEGRDVVLVDDGLATGATMHVAVVAVRCGHPASVTVAVPVGSPRACATIGLLVDRIVCLSIPTDFRAVGQAYDDFTQTSDDDVRTALEAAGRRA</sequence>
<evidence type="ECO:0000256" key="1">
    <source>
        <dbReference type="SAM" id="MobiDB-lite"/>
    </source>
</evidence>
<evidence type="ECO:0000313" key="3">
    <source>
        <dbReference type="EMBL" id="CAA9256308.1"/>
    </source>
</evidence>
<dbReference type="InterPro" id="IPR029057">
    <property type="entry name" value="PRTase-like"/>
</dbReference>
<organism evidence="3">
    <name type="scientific">uncultured Blastococcus sp</name>
    <dbReference type="NCBI Taxonomy" id="217144"/>
    <lineage>
        <taxon>Bacteria</taxon>
        <taxon>Bacillati</taxon>
        <taxon>Actinomycetota</taxon>
        <taxon>Actinomycetes</taxon>
        <taxon>Geodermatophilales</taxon>
        <taxon>Geodermatophilaceae</taxon>
        <taxon>Blastococcus</taxon>
        <taxon>environmental samples</taxon>
    </lineage>
</organism>
<dbReference type="AlphaFoldDB" id="A0A6J4IN34"/>